<dbReference type="Proteomes" id="UP000290288">
    <property type="component" value="Unassembled WGS sequence"/>
</dbReference>
<feature type="domain" description="DUF1996" evidence="3">
    <location>
        <begin position="34"/>
        <end position="258"/>
    </location>
</feature>
<gene>
    <name evidence="4" type="ORF">EST38_g3650</name>
</gene>
<dbReference type="EMBL" id="SDEE01000080">
    <property type="protein sequence ID" value="RXW22194.1"/>
    <property type="molecule type" value="Genomic_DNA"/>
</dbReference>
<reference evidence="4 5" key="1">
    <citation type="submission" date="2019-01" db="EMBL/GenBank/DDBJ databases">
        <title>Draft genome sequence of Psathyrella aberdarensis IHI B618.</title>
        <authorList>
            <person name="Buettner E."/>
            <person name="Kellner H."/>
        </authorList>
    </citation>
    <scope>NUCLEOTIDE SEQUENCE [LARGE SCALE GENOMIC DNA]</scope>
    <source>
        <strain evidence="4 5">IHI B618</strain>
    </source>
</reference>
<keyword evidence="2" id="KW-0732">Signal</keyword>
<evidence type="ECO:0000259" key="3">
    <source>
        <dbReference type="Pfam" id="PF09362"/>
    </source>
</evidence>
<feature type="chain" id="PRO_5020637603" description="DUF1996 domain-containing protein" evidence="2">
    <location>
        <begin position="19"/>
        <end position="865"/>
    </location>
</feature>
<accession>A0A4Q2DSZ6</accession>
<keyword evidence="5" id="KW-1185">Reference proteome</keyword>
<dbReference type="STRING" id="2316362.A0A4Q2DSZ6"/>
<dbReference type="PANTHER" id="PTHR43662">
    <property type="match status" value="1"/>
</dbReference>
<protein>
    <recommendedName>
        <fullName evidence="3">DUF1996 domain-containing protein</fullName>
    </recommendedName>
</protein>
<organism evidence="4 5">
    <name type="scientific">Candolleomyces aberdarensis</name>
    <dbReference type="NCBI Taxonomy" id="2316362"/>
    <lineage>
        <taxon>Eukaryota</taxon>
        <taxon>Fungi</taxon>
        <taxon>Dikarya</taxon>
        <taxon>Basidiomycota</taxon>
        <taxon>Agaricomycotina</taxon>
        <taxon>Agaricomycetes</taxon>
        <taxon>Agaricomycetidae</taxon>
        <taxon>Agaricales</taxon>
        <taxon>Agaricineae</taxon>
        <taxon>Psathyrellaceae</taxon>
        <taxon>Candolleomyces</taxon>
    </lineage>
</organism>
<dbReference type="PANTHER" id="PTHR43662:SF3">
    <property type="entry name" value="DOMAIN PROTEIN, PUTATIVE (AFU_ORTHOLOGUE AFUA_6G11970)-RELATED"/>
    <property type="match status" value="1"/>
</dbReference>
<evidence type="ECO:0000313" key="5">
    <source>
        <dbReference type="Proteomes" id="UP000290288"/>
    </source>
</evidence>
<comment type="caution">
    <text evidence="4">The sequence shown here is derived from an EMBL/GenBank/DDBJ whole genome shotgun (WGS) entry which is preliminary data.</text>
</comment>
<sequence>MIVPATLFLAALASSAKGYWLMGVEDFITTERIDPIVNPGKVSSHVHSVLGGSNFRMSVTTESLRKSACSSIPIPQDKSAYWFPHLYFQWANGSFTSLDGGAVIDTPGTTTAFPDDFRMISGNAALRTYDPKSYAQQAVTFLCLDFNGKSTTHNELPAKICPSGIRAQINFPSCWDGKNSDSSDHKSHVAFPSGGPDSGTCSDPRFPKTLPRIFLEVYWGSTAFDNVRGKAMNANQPFVFAHGDPTGYGYHADFVNGWERGVLQNAVDKCHCNPYGDPTCCVNQGIFTMNHGKTCRITKAIDENTTGTLPKLPGNNPVISQGVATPQSDPVTPPLLGPIYAYEGERPTATGKVTAPAATSKPVATQAKVASVSAATTTPVAAAVTVSPAPVVKPLAPNVPGAPVATPKVNAGRSNVPASEPVLAASQSNADVATDDSEDDGNDSKSCLNSMRKDKLVKLQPLLRHGIDAYESLVFIDAVIDSTKIRLLAKVRSAIPHEVVSSINLGESSDRDVLGYQYLQLSMSGDTWVVQQLSHLTVIYPNGISDLVKYNTLGDEKIIFHANSVTFVWDIVQNYVSMWCLEGVPQVHDVFSFGTYMFYIGLEGIYGLERPPFEPIECNCIVVPAASTPNTSTISPAFSLLHQRRHENVDRVSGPDSCNNRIRNYAPIIYEIAETETEEQNGVDSTTNSLQPRVTTIYRYRFRFNPTRPTESKLDLIESLTIRKRLRYNVMANRSAQAHGRPLTLIPHPYSLSNGRLAAVWTEDYEDIQIEHWRTTSLFLSLSSKFDPTTDCDLHSVVDPPIDLPIRTELGLVKFFDVEPNEDNDDETLPLNAIACEFCPHSGRAVVLWVSEDMSWVTLYDFLCR</sequence>
<dbReference type="OrthoDB" id="74764at2759"/>
<name>A0A4Q2DSZ6_9AGAR</name>
<feature type="signal peptide" evidence="2">
    <location>
        <begin position="1"/>
        <end position="18"/>
    </location>
</feature>
<evidence type="ECO:0000256" key="1">
    <source>
        <dbReference type="SAM" id="MobiDB-lite"/>
    </source>
</evidence>
<evidence type="ECO:0000313" key="4">
    <source>
        <dbReference type="EMBL" id="RXW22194.1"/>
    </source>
</evidence>
<dbReference type="InterPro" id="IPR018535">
    <property type="entry name" value="DUF1996"/>
</dbReference>
<dbReference type="Pfam" id="PF09362">
    <property type="entry name" value="DUF1996"/>
    <property type="match status" value="1"/>
</dbReference>
<proteinExistence type="predicted"/>
<feature type="region of interest" description="Disordered" evidence="1">
    <location>
        <begin position="422"/>
        <end position="448"/>
    </location>
</feature>
<evidence type="ECO:0000256" key="2">
    <source>
        <dbReference type="SAM" id="SignalP"/>
    </source>
</evidence>
<dbReference type="AlphaFoldDB" id="A0A4Q2DSZ6"/>